<keyword evidence="1" id="KW-0812">Transmembrane</keyword>
<feature type="transmembrane region" description="Helical" evidence="1">
    <location>
        <begin position="7"/>
        <end position="26"/>
    </location>
</feature>
<keyword evidence="1" id="KW-1133">Transmembrane helix</keyword>
<evidence type="ECO:0000313" key="3">
    <source>
        <dbReference type="EMBL" id="NGP18674.1"/>
    </source>
</evidence>
<gene>
    <name evidence="3" type="ORF">G5575_14335</name>
</gene>
<dbReference type="Pfam" id="PF06742">
    <property type="entry name" value="DUF1214"/>
    <property type="match status" value="1"/>
</dbReference>
<organism evidence="3 4">
    <name type="scientific">Devosia aurantiaca</name>
    <dbReference type="NCBI Taxonomy" id="2714858"/>
    <lineage>
        <taxon>Bacteria</taxon>
        <taxon>Pseudomonadati</taxon>
        <taxon>Pseudomonadota</taxon>
        <taxon>Alphaproteobacteria</taxon>
        <taxon>Hyphomicrobiales</taxon>
        <taxon>Devosiaceae</taxon>
        <taxon>Devosia</taxon>
    </lineage>
</organism>
<sequence>MRFVLRLLMMIAVALVVGFGLSYYALTDGRLFGAVQLGPWTAWPDIGSPQPNPYTRGHITREAALQLGQSEGLTFIANQDSDGAALDLRCSYRLDGRVPVSTFWTLEAIDPVTWANLSAPGTDAAMRSSEIVRVDNAMLIHVGTRLRPLNWLELTGTGPFSLVMTLYDTTALLGFSSSDTVMPSITSEGCS</sequence>
<dbReference type="PIRSF" id="PIRSF009471">
    <property type="entry name" value="UCP009471"/>
    <property type="match status" value="1"/>
</dbReference>
<dbReference type="InterPro" id="IPR012038">
    <property type="entry name" value="UCP009471"/>
</dbReference>
<dbReference type="InterPro" id="IPR037049">
    <property type="entry name" value="DUF1214_C_sf"/>
</dbReference>
<dbReference type="Gene3D" id="2.60.120.600">
    <property type="entry name" value="Domain of unknown function DUF1214, C-terminal domain"/>
    <property type="match status" value="1"/>
</dbReference>
<dbReference type="EMBL" id="JAALFG010000003">
    <property type="protein sequence ID" value="NGP18674.1"/>
    <property type="molecule type" value="Genomic_DNA"/>
</dbReference>
<evidence type="ECO:0000313" key="4">
    <source>
        <dbReference type="Proteomes" id="UP000474802"/>
    </source>
</evidence>
<dbReference type="AlphaFoldDB" id="A0A6M1SPT1"/>
<feature type="domain" description="DUF1214" evidence="2">
    <location>
        <begin position="71"/>
        <end position="170"/>
    </location>
</feature>
<accession>A0A6M1SPT1</accession>
<name>A0A6M1SPT1_9HYPH</name>
<keyword evidence="1" id="KW-0472">Membrane</keyword>
<reference evidence="3 4" key="1">
    <citation type="submission" date="2020-02" db="EMBL/GenBank/DDBJ databases">
        <authorList>
            <person name="Khan S.A."/>
            <person name="Jeon C.O."/>
            <person name="Chun B.H."/>
        </authorList>
    </citation>
    <scope>NUCLEOTIDE SEQUENCE [LARGE SCALE GENOMIC DNA]</scope>
    <source>
        <strain evidence="3 4">H239</strain>
    </source>
</reference>
<reference evidence="3 4" key="2">
    <citation type="submission" date="2020-03" db="EMBL/GenBank/DDBJ databases">
        <title>Devosia chinhatensis sp. nov., isolated from a hexachlorocyclohexane (HCH) dump site in India.</title>
        <authorList>
            <person name="Kumar M."/>
            <person name="Lal R."/>
        </authorList>
    </citation>
    <scope>NUCLEOTIDE SEQUENCE [LARGE SCALE GENOMIC DNA]</scope>
    <source>
        <strain evidence="3 4">H239</strain>
    </source>
</reference>
<keyword evidence="4" id="KW-1185">Reference proteome</keyword>
<comment type="caution">
    <text evidence="3">The sequence shown here is derived from an EMBL/GenBank/DDBJ whole genome shotgun (WGS) entry which is preliminary data.</text>
</comment>
<dbReference type="Proteomes" id="UP000474802">
    <property type="component" value="Unassembled WGS sequence"/>
</dbReference>
<protein>
    <submittedName>
        <fullName evidence="3">DUF1214 domain-containing protein</fullName>
    </submittedName>
</protein>
<dbReference type="InterPro" id="IPR010621">
    <property type="entry name" value="DUF1214"/>
</dbReference>
<dbReference type="SUPFAM" id="SSF160935">
    <property type="entry name" value="VPA0735-like"/>
    <property type="match status" value="1"/>
</dbReference>
<evidence type="ECO:0000259" key="2">
    <source>
        <dbReference type="Pfam" id="PF06742"/>
    </source>
</evidence>
<proteinExistence type="predicted"/>
<dbReference type="RefSeq" id="WP_164534928.1">
    <property type="nucleotide sequence ID" value="NZ_JAALFG010000003.1"/>
</dbReference>
<evidence type="ECO:0000256" key="1">
    <source>
        <dbReference type="SAM" id="Phobius"/>
    </source>
</evidence>